<name>A0A2I8EGC1_9BURK</name>
<reference evidence="1 2" key="1">
    <citation type="submission" date="2018-01" db="EMBL/GenBank/DDBJ databases">
        <title>Species boundaries and ecological features among Paraburkholderia terrae DSMZ17804T, P. hospita DSMZ17164T and P. caribensis DSMZ13236T.</title>
        <authorList>
            <person name="Pratama A.A."/>
        </authorList>
    </citation>
    <scope>NUCLEOTIDE SEQUENCE [LARGE SCALE GENOMIC DNA]</scope>
    <source>
        <strain evidence="1 2">DSM 17804</strain>
    </source>
</reference>
<evidence type="ECO:0000313" key="1">
    <source>
        <dbReference type="EMBL" id="AUT58645.1"/>
    </source>
</evidence>
<dbReference type="AlphaFoldDB" id="A0A2I8EGC1"/>
<organism evidence="1 2">
    <name type="scientific">Paraburkholderia terrae</name>
    <dbReference type="NCBI Taxonomy" id="311230"/>
    <lineage>
        <taxon>Bacteria</taxon>
        <taxon>Pseudomonadati</taxon>
        <taxon>Pseudomonadota</taxon>
        <taxon>Betaproteobacteria</taxon>
        <taxon>Burkholderiales</taxon>
        <taxon>Burkholderiaceae</taxon>
        <taxon>Paraburkholderia</taxon>
    </lineage>
</organism>
<dbReference type="OrthoDB" id="6862397at2"/>
<dbReference type="EMBL" id="CP026111">
    <property type="protein sequence ID" value="AUT58645.1"/>
    <property type="molecule type" value="Genomic_DNA"/>
</dbReference>
<sequence>MNDSATRKPTRRLLHTRHIVCNGYERSDGLFDIEARLTDIKADTADLLYKQVPAGEPLHDLRITLTIDAKGLIRRASASTDTGPSPYCAQINAAYESLVGVRIAAGFRKQVKERVGGKHGCTHLTELLGPLATTALQTLMGIRPGGSDADAHIAQMIDTCHAWRADGEVVRFVRKRRDQASRNGESAIAIDAEKSAIVARSLSDV</sequence>
<dbReference type="Proteomes" id="UP000243502">
    <property type="component" value="Chromosome 1"/>
</dbReference>
<dbReference type="RefSeq" id="WP_042312522.1">
    <property type="nucleotide sequence ID" value="NZ_CP026111.1"/>
</dbReference>
<accession>A0A2I8EGC1</accession>
<proteinExistence type="predicted"/>
<gene>
    <name evidence="1" type="ORF">C2L65_02795</name>
</gene>
<dbReference type="KEGG" id="pter:C2L65_02795"/>
<evidence type="ECO:0000313" key="2">
    <source>
        <dbReference type="Proteomes" id="UP000243502"/>
    </source>
</evidence>
<dbReference type="InterPro" id="IPR021312">
    <property type="entry name" value="DUF2889"/>
</dbReference>
<protein>
    <submittedName>
        <fullName evidence="1">DUF2889 domain-containing protein</fullName>
    </submittedName>
</protein>
<dbReference type="Pfam" id="PF11136">
    <property type="entry name" value="DUF2889"/>
    <property type="match status" value="1"/>
</dbReference>